<dbReference type="InterPro" id="IPR034904">
    <property type="entry name" value="FSCA_dom_sf"/>
</dbReference>
<accession>A0A9X3MTL3</accession>
<proteinExistence type="predicted"/>
<reference evidence="2" key="1">
    <citation type="submission" date="2022-10" db="EMBL/GenBank/DDBJ databases">
        <title>The WGS of Solirubrobacter ginsenosidimutans DSM 21036.</title>
        <authorList>
            <person name="Jiang Z."/>
        </authorList>
    </citation>
    <scope>NUCLEOTIDE SEQUENCE</scope>
    <source>
        <strain evidence="2">DSM 21036</strain>
    </source>
</reference>
<dbReference type="Proteomes" id="UP001149140">
    <property type="component" value="Unassembled WGS sequence"/>
</dbReference>
<name>A0A9X3MTL3_9ACTN</name>
<protein>
    <submittedName>
        <fullName evidence="2">Iron-sulfur cluster assembly protein</fullName>
    </submittedName>
</protein>
<dbReference type="AlphaFoldDB" id="A0A9X3MTL3"/>
<dbReference type="SUPFAM" id="SSF117916">
    <property type="entry name" value="Fe-S cluster assembly (FSCA) domain-like"/>
    <property type="match status" value="1"/>
</dbReference>
<gene>
    <name evidence="2" type="ORF">OM076_12185</name>
</gene>
<dbReference type="Gene3D" id="3.30.300.130">
    <property type="entry name" value="Fe-S cluster assembly (FSCA)"/>
    <property type="match status" value="1"/>
</dbReference>
<evidence type="ECO:0000313" key="2">
    <source>
        <dbReference type="EMBL" id="MDA0161028.1"/>
    </source>
</evidence>
<feature type="domain" description="MIP18 family-like" evidence="1">
    <location>
        <begin position="5"/>
        <end position="76"/>
    </location>
</feature>
<keyword evidence="3" id="KW-1185">Reference proteome</keyword>
<dbReference type="EMBL" id="JAPDOD010000008">
    <property type="protein sequence ID" value="MDA0161028.1"/>
    <property type="molecule type" value="Genomic_DNA"/>
</dbReference>
<evidence type="ECO:0000259" key="1">
    <source>
        <dbReference type="Pfam" id="PF01883"/>
    </source>
</evidence>
<dbReference type="RefSeq" id="WP_270040179.1">
    <property type="nucleotide sequence ID" value="NZ_JAPDOD010000008.1"/>
</dbReference>
<sequence>MTLRSRVLEQLGTVYDPELDEPITTLGFVGSLVVTNAGDVSVRLRLPTPQCAPNFAFLMAADARAAVDRLPGLGKVLIELEDHYTGEEINAAIDRGDGFSSAFPGETRGELDALRALFQRKALVARQGRLLDSVADPAAARLGDLTGPDAERCRALRRELGYDAGDASPAFVKGDGTPVTADEIPRFKRMASLTSLSLETNGGMCRDLLRVRYAEEGVAA</sequence>
<comment type="caution">
    <text evidence="2">The sequence shown here is derived from an EMBL/GenBank/DDBJ whole genome shotgun (WGS) entry which is preliminary data.</text>
</comment>
<dbReference type="Pfam" id="PF01883">
    <property type="entry name" value="FeS_assembly_P"/>
    <property type="match status" value="1"/>
</dbReference>
<dbReference type="InterPro" id="IPR002744">
    <property type="entry name" value="MIP18-like"/>
</dbReference>
<organism evidence="2 3">
    <name type="scientific">Solirubrobacter ginsenosidimutans</name>
    <dbReference type="NCBI Taxonomy" id="490573"/>
    <lineage>
        <taxon>Bacteria</taxon>
        <taxon>Bacillati</taxon>
        <taxon>Actinomycetota</taxon>
        <taxon>Thermoleophilia</taxon>
        <taxon>Solirubrobacterales</taxon>
        <taxon>Solirubrobacteraceae</taxon>
        <taxon>Solirubrobacter</taxon>
    </lineage>
</organism>
<evidence type="ECO:0000313" key="3">
    <source>
        <dbReference type="Proteomes" id="UP001149140"/>
    </source>
</evidence>